<feature type="binding site" evidence="15">
    <location>
        <position position="258"/>
    </location>
    <ligand>
        <name>Mg(2+)</name>
        <dbReference type="ChEBI" id="CHEBI:18420"/>
        <label>1</label>
    </ligand>
</feature>
<feature type="binding site" evidence="14">
    <location>
        <position position="268"/>
    </location>
    <ligand>
        <name>1D-myo-inositol 1,3,4-trisphosphate</name>
        <dbReference type="ChEBI" id="CHEBI:58414"/>
    </ligand>
</feature>
<dbReference type="GO" id="GO:0000287">
    <property type="term" value="F:magnesium ion binding"/>
    <property type="evidence" value="ECO:0007669"/>
    <property type="project" value="InterPro"/>
</dbReference>
<dbReference type="GO" id="GO:0005524">
    <property type="term" value="F:ATP binding"/>
    <property type="evidence" value="ECO:0007669"/>
    <property type="project" value="UniProtKB-KW"/>
</dbReference>
<evidence type="ECO:0000256" key="8">
    <source>
        <dbReference type="ARBA" id="ARBA00022842"/>
    </source>
</evidence>
<dbReference type="Gene3D" id="3.30.1490.220">
    <property type="match status" value="1"/>
</dbReference>
<dbReference type="AlphaFoldDB" id="A0A4Y1QVU9"/>
<evidence type="ECO:0000256" key="12">
    <source>
        <dbReference type="ARBA" id="ARBA00051721"/>
    </source>
</evidence>
<feature type="domain" description="Inositol 1,3,4-trisphosphate 5/6-kinase ATP-grasp" evidence="16">
    <location>
        <begin position="99"/>
        <end position="284"/>
    </location>
</feature>
<dbReference type="GO" id="GO:0052726">
    <property type="term" value="F:inositol-1,3,4-trisphosphate 5-kinase activity"/>
    <property type="evidence" value="ECO:0007669"/>
    <property type="project" value="InterPro"/>
</dbReference>
<comment type="catalytic activity">
    <reaction evidence="10">
        <text>1D-myo-inositol 1,3,4-trisphosphate + ATP = 1D-myo-inositol 1,3,4,5-tetrakisphosphate + ADP + H(+)</text>
        <dbReference type="Rhea" id="RHEA:13253"/>
        <dbReference type="ChEBI" id="CHEBI:15378"/>
        <dbReference type="ChEBI" id="CHEBI:30616"/>
        <dbReference type="ChEBI" id="CHEBI:57895"/>
        <dbReference type="ChEBI" id="CHEBI:58414"/>
        <dbReference type="ChEBI" id="CHEBI:456216"/>
        <dbReference type="EC" id="2.7.1.159"/>
    </reaction>
    <physiologicalReaction direction="left-to-right" evidence="10">
        <dbReference type="Rhea" id="RHEA:13254"/>
    </physiologicalReaction>
</comment>
<evidence type="ECO:0000256" key="13">
    <source>
        <dbReference type="PIRNR" id="PIRNR038186"/>
    </source>
</evidence>
<dbReference type="Pfam" id="PF05770">
    <property type="entry name" value="Ins134_P3_kin"/>
    <property type="match status" value="1"/>
</dbReference>
<evidence type="ECO:0000256" key="3">
    <source>
        <dbReference type="ARBA" id="ARBA00022679"/>
    </source>
</evidence>
<evidence type="ECO:0000259" key="17">
    <source>
        <dbReference type="Pfam" id="PF17927"/>
    </source>
</evidence>
<evidence type="ECO:0000256" key="2">
    <source>
        <dbReference type="ARBA" id="ARBA00011245"/>
    </source>
</evidence>
<keyword evidence="8 13" id="KW-0460">Magnesium</keyword>
<feature type="binding site" evidence="14">
    <location>
        <position position="108"/>
    </location>
    <ligand>
        <name>ATP</name>
        <dbReference type="ChEBI" id="CHEBI:30616"/>
    </ligand>
</feature>
<keyword evidence="6 13" id="KW-0418">Kinase</keyword>
<feature type="binding site" evidence="14">
    <location>
        <position position="79"/>
    </location>
    <ligand>
        <name>1D-myo-inositol 1,3,4-trisphosphate</name>
        <dbReference type="ChEBI" id="CHEBI:58414"/>
    </ligand>
</feature>
<dbReference type="GO" id="GO:0032957">
    <property type="term" value="P:inositol trisphosphate metabolic process"/>
    <property type="evidence" value="ECO:0007669"/>
    <property type="project" value="InterPro"/>
</dbReference>
<proteinExistence type="inferred from homology"/>
<evidence type="ECO:0000256" key="7">
    <source>
        <dbReference type="ARBA" id="ARBA00022840"/>
    </source>
</evidence>
<dbReference type="GO" id="GO:0005737">
    <property type="term" value="C:cytoplasm"/>
    <property type="evidence" value="ECO:0007669"/>
    <property type="project" value="TreeGrafter"/>
</dbReference>
<dbReference type="Pfam" id="PF17927">
    <property type="entry name" value="Ins134_P3_kin_N"/>
    <property type="match status" value="1"/>
</dbReference>
<feature type="domain" description="Inositol-tetrakisphosphate 1-kinase N-terminal" evidence="17">
    <location>
        <begin position="29"/>
        <end position="92"/>
    </location>
</feature>
<dbReference type="EC" id="2.7.1.134" evidence="13"/>
<gene>
    <name evidence="18" type="ORF">Prudu_004611</name>
</gene>
<dbReference type="EMBL" id="AP019297">
    <property type="protein sequence ID" value="BBG95946.1"/>
    <property type="molecule type" value="Genomic_DNA"/>
</dbReference>
<feature type="binding site" evidence="14">
    <location>
        <position position="38"/>
    </location>
    <ligand>
        <name>1D-myo-inositol 1,3,4-trisphosphate</name>
        <dbReference type="ChEBI" id="CHEBI:58414"/>
    </ligand>
</feature>
<evidence type="ECO:0000256" key="4">
    <source>
        <dbReference type="ARBA" id="ARBA00022723"/>
    </source>
</evidence>
<dbReference type="GO" id="GO:0052725">
    <property type="term" value="F:inositol-1,3,4-trisphosphate 6-kinase activity"/>
    <property type="evidence" value="ECO:0007669"/>
    <property type="project" value="InterPro"/>
</dbReference>
<comment type="catalytic activity">
    <reaction evidence="11">
        <text>1D-myo-inositol 1,3,4-trisphosphate + ATP = 1D-myo-inositol 1,3,4,6-tetrakisphosphate + ADP + H(+)</text>
        <dbReference type="Rhea" id="RHEA:20940"/>
        <dbReference type="ChEBI" id="CHEBI:15378"/>
        <dbReference type="ChEBI" id="CHEBI:30616"/>
        <dbReference type="ChEBI" id="CHEBI:57660"/>
        <dbReference type="ChEBI" id="CHEBI:58414"/>
        <dbReference type="ChEBI" id="CHEBI:456216"/>
        <dbReference type="EC" id="2.7.1.159"/>
    </reaction>
    <physiologicalReaction direction="left-to-right" evidence="11">
        <dbReference type="Rhea" id="RHEA:20941"/>
    </physiologicalReaction>
</comment>
<comment type="function">
    <text evidence="13">Kinase that can phosphorylate various inositol polyphosphate such as Ins(3,4,5,6)P4 or Ins(1,3,4)P3.</text>
</comment>
<evidence type="ECO:0000256" key="6">
    <source>
        <dbReference type="ARBA" id="ARBA00022777"/>
    </source>
</evidence>
<evidence type="ECO:0000256" key="9">
    <source>
        <dbReference type="ARBA" id="ARBA00033645"/>
    </source>
</evidence>
<dbReference type="PIRSF" id="PIRSF038186">
    <property type="entry name" value="ITPK"/>
    <property type="match status" value="1"/>
</dbReference>
<comment type="subunit">
    <text evidence="2 13">Monomer.</text>
</comment>
<evidence type="ECO:0000259" key="16">
    <source>
        <dbReference type="Pfam" id="PF05770"/>
    </source>
</evidence>
<evidence type="ECO:0000256" key="1">
    <source>
        <dbReference type="ARBA" id="ARBA00009601"/>
    </source>
</evidence>
<dbReference type="PANTHER" id="PTHR14217:SF39">
    <property type="entry name" value="INOSITOL-TETRAKISPHOSPHATE 1-KINASE 3"/>
    <property type="match status" value="1"/>
</dbReference>
<comment type="cofactor">
    <cofactor evidence="13 15">
        <name>Mg(2+)</name>
        <dbReference type="ChEBI" id="CHEBI:18420"/>
    </cofactor>
    <text evidence="13 15">Binds 2 magnesium ions per subunit.</text>
</comment>
<feature type="binding site" evidence="14">
    <location>
        <position position="178"/>
    </location>
    <ligand>
        <name>1D-myo-inositol 1,3,4-trisphosphate</name>
        <dbReference type="ChEBI" id="CHEBI:58414"/>
    </ligand>
</feature>
<keyword evidence="7 13" id="KW-0067">ATP-binding</keyword>
<feature type="binding site" evidence="14">
    <location>
        <begin position="167"/>
        <end position="178"/>
    </location>
    <ligand>
        <name>ATP</name>
        <dbReference type="ChEBI" id="CHEBI:30616"/>
    </ligand>
</feature>
<comment type="catalytic activity">
    <reaction evidence="12">
        <text>1D-myo-inositol 3,4,6-trisphosphate + ATP = 1D-myo-inositol 1,3,4,6-tetrakisphosphate + ADP + H(+)</text>
        <dbReference type="Rhea" id="RHEA:70287"/>
        <dbReference type="ChEBI" id="CHEBI:15378"/>
        <dbReference type="ChEBI" id="CHEBI:30616"/>
        <dbReference type="ChEBI" id="CHEBI:57660"/>
        <dbReference type="ChEBI" id="CHEBI:189099"/>
        <dbReference type="ChEBI" id="CHEBI:456216"/>
    </reaction>
    <physiologicalReaction direction="left-to-right" evidence="12">
        <dbReference type="Rhea" id="RHEA:70288"/>
    </physiologicalReaction>
</comment>
<dbReference type="InterPro" id="IPR040464">
    <property type="entry name" value="InsP(3)kin_ATP-grasp"/>
</dbReference>
<dbReference type="FunFam" id="3.30.1490.220:FF:000002">
    <property type="entry name" value="Inositol-tetrakisphosphate 1-kinase"/>
    <property type="match status" value="1"/>
</dbReference>
<reference evidence="18" key="1">
    <citation type="journal article" date="2019" name="Science">
        <title>Mutation of a bHLH transcription factor allowed almond domestication.</title>
        <authorList>
            <person name="Sanchez-Perez R."/>
            <person name="Pavan S."/>
            <person name="Mazzeo R."/>
            <person name="Moldovan C."/>
            <person name="Aiese Cigliano R."/>
            <person name="Del Cueto J."/>
            <person name="Ricciardi F."/>
            <person name="Lotti C."/>
            <person name="Ricciardi L."/>
            <person name="Dicenta F."/>
            <person name="Lopez-Marques R.L."/>
            <person name="Lindberg Moller B."/>
        </authorList>
    </citation>
    <scope>NUCLEOTIDE SEQUENCE</scope>
</reference>
<evidence type="ECO:0000256" key="10">
    <source>
        <dbReference type="ARBA" id="ARBA00051312"/>
    </source>
</evidence>
<protein>
    <recommendedName>
        <fullName evidence="13">Inositol-tetrakisphosphate 1-kinase</fullName>
        <ecNumber evidence="13">2.7.1.134</ecNumber>
    </recommendedName>
</protein>
<evidence type="ECO:0000313" key="18">
    <source>
        <dbReference type="EMBL" id="BBG95946.1"/>
    </source>
</evidence>
<comment type="similarity">
    <text evidence="1 13">Belongs to the ITPK1 family.</text>
</comment>
<dbReference type="InterPro" id="IPR041429">
    <property type="entry name" value="ITPK1_N"/>
</dbReference>
<keyword evidence="3 13" id="KW-0808">Transferase</keyword>
<feature type="binding site" evidence="14">
    <location>
        <position position="146"/>
    </location>
    <ligand>
        <name>1D-myo-inositol 1,3,4-trisphosphate</name>
        <dbReference type="ChEBI" id="CHEBI:58414"/>
    </ligand>
</feature>
<feature type="binding site" evidence="14">
    <location>
        <position position="193"/>
    </location>
    <ligand>
        <name>ATP</name>
        <dbReference type="ChEBI" id="CHEBI:30616"/>
    </ligand>
</feature>
<evidence type="ECO:0000256" key="11">
    <source>
        <dbReference type="ARBA" id="ARBA00051366"/>
    </source>
</evidence>
<evidence type="ECO:0000256" key="5">
    <source>
        <dbReference type="ARBA" id="ARBA00022741"/>
    </source>
</evidence>
<feature type="binding site" evidence="14">
    <location>
        <position position="135"/>
    </location>
    <ligand>
        <name>ATP</name>
        <dbReference type="ChEBI" id="CHEBI:30616"/>
    </ligand>
</feature>
<evidence type="ECO:0000256" key="14">
    <source>
        <dbReference type="PIRSR" id="PIRSR038186-1"/>
    </source>
</evidence>
<dbReference type="Gene3D" id="3.40.50.11370">
    <property type="match status" value="1"/>
</dbReference>
<organism evidence="18">
    <name type="scientific">Prunus dulcis</name>
    <name type="common">Almond</name>
    <name type="synonym">Amygdalus dulcis</name>
    <dbReference type="NCBI Taxonomy" id="3755"/>
    <lineage>
        <taxon>Eukaryota</taxon>
        <taxon>Viridiplantae</taxon>
        <taxon>Streptophyta</taxon>
        <taxon>Embryophyta</taxon>
        <taxon>Tracheophyta</taxon>
        <taxon>Spermatophyta</taxon>
        <taxon>Magnoliopsida</taxon>
        <taxon>eudicotyledons</taxon>
        <taxon>Gunneridae</taxon>
        <taxon>Pentapetalae</taxon>
        <taxon>rosids</taxon>
        <taxon>fabids</taxon>
        <taxon>Rosales</taxon>
        <taxon>Rosaceae</taxon>
        <taxon>Amygdaloideae</taxon>
        <taxon>Amygdaleae</taxon>
        <taxon>Prunus</taxon>
    </lineage>
</organism>
<dbReference type="InterPro" id="IPR008656">
    <property type="entry name" value="Inositol_tetrakis-P_1-kinase"/>
</dbReference>
<evidence type="ECO:0000256" key="15">
    <source>
        <dbReference type="PIRSR" id="PIRSR038186-2"/>
    </source>
</evidence>
<accession>A0A4Y1QVU9</accession>
<dbReference type="GO" id="GO:0047325">
    <property type="term" value="F:inositol-3,4,5,6-tetrakisphosphate 1-kinase activity"/>
    <property type="evidence" value="ECO:0007669"/>
    <property type="project" value="UniProtKB-EC"/>
</dbReference>
<sequence length="299" mass="33376">MREEMPYGTEEGEGEEVGFPINTHKRLVVVGYALTSKKTKSFLQPKLEGLARNKGILFVAIDHNRPLSDQGPFDIVLHKLSGKEWRQILEAVADMDLSDSYGKVGVPRQLVVKRDASSIPDAVANSGLTLPIVAKPLVNDGSAKSHELSLAFDRYSLQKLEPPLVLQEFVNHGGVLFKVYIVGEAIKVVRRFSLPDVSKRELSKTAGVYRFPRVSCAAASADDADLDPGIAELPPRPLLERLAKELRRRLGLRLFNLDMIREHGPEIGYGKMPEYEHIFTDFLLSLVQAKYKKDLAENF</sequence>
<comment type="catalytic activity">
    <reaction evidence="9">
        <text>1D-myo-inositol 3,4,5,6-tetrakisphosphate + ATP = 1D-myo-inositol 1,3,4,5,6-pentakisphosphate + ADP + H(+)</text>
        <dbReference type="Rhea" id="RHEA:12452"/>
        <dbReference type="ChEBI" id="CHEBI:15378"/>
        <dbReference type="ChEBI" id="CHEBI:30616"/>
        <dbReference type="ChEBI" id="CHEBI:57539"/>
        <dbReference type="ChEBI" id="CHEBI:57733"/>
        <dbReference type="ChEBI" id="CHEBI:456216"/>
        <dbReference type="EC" id="2.7.1.134"/>
    </reaction>
    <physiologicalReaction direction="left-to-right" evidence="9">
        <dbReference type="Rhea" id="RHEA:12453"/>
    </physiologicalReaction>
    <physiologicalReaction direction="right-to-left" evidence="9">
        <dbReference type="Rhea" id="RHEA:12454"/>
    </physiologicalReaction>
</comment>
<keyword evidence="5 13" id="KW-0547">Nucleotide-binding</keyword>
<dbReference type="GO" id="GO:0052835">
    <property type="term" value="F:inositol-3,4,6-trisphosphate 1-kinase activity"/>
    <property type="evidence" value="ECO:0007669"/>
    <property type="project" value="UniProtKB-ARBA"/>
</dbReference>
<name>A0A4Y1QVU9_PRUDU</name>
<dbReference type="PANTHER" id="PTHR14217">
    <property type="entry name" value="INOSITOL-TETRAKISPHOSPHATE 1-KINASE"/>
    <property type="match status" value="1"/>
</dbReference>
<keyword evidence="4 13" id="KW-0479">Metal-binding</keyword>